<comment type="caution">
    <text evidence="1">The sequence shown here is derived from an EMBL/GenBank/DDBJ whole genome shotgun (WGS) entry which is preliminary data.</text>
</comment>
<reference evidence="1 2" key="1">
    <citation type="submission" date="2021-01" db="EMBL/GenBank/DDBJ databases">
        <title>Whole genome shotgun sequence of Plantactinospora mayteni NBRC 109088.</title>
        <authorList>
            <person name="Komaki H."/>
            <person name="Tamura T."/>
        </authorList>
    </citation>
    <scope>NUCLEOTIDE SEQUENCE [LARGE SCALE GENOMIC DNA]</scope>
    <source>
        <strain evidence="1 2">NBRC 109088</strain>
    </source>
</reference>
<dbReference type="Proteomes" id="UP000621500">
    <property type="component" value="Unassembled WGS sequence"/>
</dbReference>
<dbReference type="RefSeq" id="WP_203862651.1">
    <property type="nucleotide sequence ID" value="NZ_BAAAZQ010000071.1"/>
</dbReference>
<keyword evidence="2" id="KW-1185">Reference proteome</keyword>
<organism evidence="1 2">
    <name type="scientific">Plantactinospora mayteni</name>
    <dbReference type="NCBI Taxonomy" id="566021"/>
    <lineage>
        <taxon>Bacteria</taxon>
        <taxon>Bacillati</taxon>
        <taxon>Actinomycetota</taxon>
        <taxon>Actinomycetes</taxon>
        <taxon>Micromonosporales</taxon>
        <taxon>Micromonosporaceae</taxon>
        <taxon>Plantactinospora</taxon>
    </lineage>
</organism>
<accession>A0ABQ4F3E7</accession>
<gene>
    <name evidence="1" type="ORF">Pma05_79620</name>
</gene>
<name>A0ABQ4F3E7_9ACTN</name>
<sequence>MSGNSGGGEDATAAHLAAINADATKWFAMSDVLNEMAGLVGSIRIDGQGLSFFGHVTGLTAAYNTALGQLAKLITEGSADFDEVGEKLLKAARNYEDSDERAAARHKFTW</sequence>
<dbReference type="EMBL" id="BONX01000069">
    <property type="protein sequence ID" value="GIH01390.1"/>
    <property type="molecule type" value="Genomic_DNA"/>
</dbReference>
<evidence type="ECO:0000313" key="1">
    <source>
        <dbReference type="EMBL" id="GIH01390.1"/>
    </source>
</evidence>
<proteinExistence type="predicted"/>
<evidence type="ECO:0008006" key="3">
    <source>
        <dbReference type="Google" id="ProtNLM"/>
    </source>
</evidence>
<protein>
    <recommendedName>
        <fullName evidence="3">ESX-1 secretion-associated protein</fullName>
    </recommendedName>
</protein>
<evidence type="ECO:0000313" key="2">
    <source>
        <dbReference type="Proteomes" id="UP000621500"/>
    </source>
</evidence>